<dbReference type="Pfam" id="PF17255">
    <property type="entry name" value="EbsA"/>
    <property type="match status" value="1"/>
</dbReference>
<evidence type="ECO:0000313" key="7">
    <source>
        <dbReference type="Proteomes" id="UP000571857"/>
    </source>
</evidence>
<evidence type="ECO:0000313" key="2">
    <source>
        <dbReference type="EMBL" id="MBA0973663.1"/>
    </source>
</evidence>
<accession>A0A366U8Y2</accession>
<keyword evidence="1" id="KW-1133">Transmembrane helix</keyword>
<dbReference type="RefSeq" id="WP_060814305.1">
    <property type="nucleotide sequence ID" value="NZ_BSYC01000001.1"/>
</dbReference>
<dbReference type="EMBL" id="UFYW01000001">
    <property type="protein sequence ID" value="STD82314.1"/>
    <property type="molecule type" value="Genomic_DNA"/>
</dbReference>
<dbReference type="EMBL" id="JABXJK010000075">
    <property type="protein sequence ID" value="MBA0973663.1"/>
    <property type="molecule type" value="Genomic_DNA"/>
</dbReference>
<dbReference type="OrthoDB" id="2233065at2"/>
<dbReference type="Proteomes" id="UP000571857">
    <property type="component" value="Unassembled WGS sequence"/>
</dbReference>
<evidence type="ECO:0000313" key="6">
    <source>
        <dbReference type="Proteomes" id="UP000516696"/>
    </source>
</evidence>
<reference evidence="4 5" key="1">
    <citation type="submission" date="2018-06" db="EMBL/GenBank/DDBJ databases">
        <authorList>
            <consortium name="Pathogen Informatics"/>
            <person name="Doyle S."/>
        </authorList>
    </citation>
    <scope>NUCLEOTIDE SEQUENCE [LARGE SCALE GENOMIC DNA]</scope>
    <source>
        <strain evidence="4 5">NCTC12360</strain>
    </source>
</reference>
<dbReference type="AlphaFoldDB" id="A0A366U8Y2"/>
<organism evidence="4 5">
    <name type="scientific">Enterococcus gallinarum</name>
    <dbReference type="NCBI Taxonomy" id="1353"/>
    <lineage>
        <taxon>Bacteria</taxon>
        <taxon>Bacillati</taxon>
        <taxon>Bacillota</taxon>
        <taxon>Bacilli</taxon>
        <taxon>Lactobacillales</taxon>
        <taxon>Enterococcaceae</taxon>
        <taxon>Enterococcus</taxon>
    </lineage>
</organism>
<feature type="transmembrane region" description="Helical" evidence="1">
    <location>
        <begin position="39"/>
        <end position="57"/>
    </location>
</feature>
<protein>
    <submittedName>
        <fullName evidence="2 4">EbsA</fullName>
    </submittedName>
</protein>
<sequence length="135" mass="16271">MKRNYFWQPEPATAIIYWSSSLIVLFYSLILALENTRPYWKSNLVLGIFLFLVWLGLQRRLYLTEKTIKITYARFWKRVVIPLEKIQAIGVENHHLRIVTNERSYTFVMRKKDLEVLQTHFVNLVPILERQESEK</sequence>
<evidence type="ECO:0000313" key="4">
    <source>
        <dbReference type="EMBL" id="STD82314.1"/>
    </source>
</evidence>
<reference evidence="2 7" key="3">
    <citation type="submission" date="2020-06" db="EMBL/GenBank/DDBJ databases">
        <title>Crossreactivity between MHC class I-restricted antigens from cancer cells and an enterococcal bacteriophage.</title>
        <authorList>
            <person name="Fluckiger A."/>
            <person name="Daillere R."/>
            <person name="Sassi M."/>
            <person name="Cattoir V."/>
            <person name="Kroemer G."/>
            <person name="Zitvogel L."/>
        </authorList>
    </citation>
    <scope>NUCLEOTIDE SEQUENCE [LARGE SCALE GENOMIC DNA]</scope>
    <source>
        <strain evidence="2 7">EG4</strain>
    </source>
</reference>
<keyword evidence="1" id="KW-0472">Membrane</keyword>
<name>A0A366U8Y2_ENTGA</name>
<dbReference type="EMBL" id="CP050485">
    <property type="protein sequence ID" value="QOG27487.1"/>
    <property type="molecule type" value="Genomic_DNA"/>
</dbReference>
<dbReference type="Proteomes" id="UP000254807">
    <property type="component" value="Unassembled WGS sequence"/>
</dbReference>
<dbReference type="Proteomes" id="UP000516696">
    <property type="component" value="Chromosome"/>
</dbReference>
<keyword evidence="1" id="KW-0812">Transmembrane</keyword>
<proteinExistence type="predicted"/>
<reference evidence="3 6" key="2">
    <citation type="submission" date="2020-03" db="EMBL/GenBank/DDBJ databases">
        <title>Characterization of ganglioside-mimicking enterococci.</title>
        <authorList>
            <person name="Patry R.T."/>
            <person name="Nothaft H."/>
            <person name="Bridger R."/>
            <person name="Shajahan A."/>
            <person name="Huynh S."/>
            <person name="Sanchez S."/>
            <person name="Azadi P."/>
            <person name="Cooper K."/>
            <person name="Miller W.G."/>
            <person name="Parker C.T."/>
            <person name="Wells L."/>
            <person name="Szymanski C.M."/>
        </authorList>
    </citation>
    <scope>NUCLEOTIDE SEQUENCE [LARGE SCALE GENOMIC DNA]</scope>
    <source>
        <strain evidence="3 6">EGM181</strain>
    </source>
</reference>
<evidence type="ECO:0000313" key="3">
    <source>
        <dbReference type="EMBL" id="QOG27487.1"/>
    </source>
</evidence>
<gene>
    <name evidence="3" type="ORF">EGM181_09605</name>
    <name evidence="2" type="ORF">HWH42_13915</name>
    <name evidence="4" type="ORF">NCTC12360_00735</name>
</gene>
<keyword evidence="5" id="KW-1185">Reference proteome</keyword>
<feature type="transmembrane region" description="Helical" evidence="1">
    <location>
        <begin position="12"/>
        <end position="33"/>
    </location>
</feature>
<dbReference type="InterPro" id="IPR020215">
    <property type="entry name" value="EbsA-like"/>
</dbReference>
<evidence type="ECO:0000313" key="5">
    <source>
        <dbReference type="Proteomes" id="UP000254807"/>
    </source>
</evidence>
<evidence type="ECO:0000256" key="1">
    <source>
        <dbReference type="SAM" id="Phobius"/>
    </source>
</evidence>